<proteinExistence type="inferred from homology"/>
<comment type="caution">
    <text evidence="9">The sequence shown here is derived from an EMBL/GenBank/DDBJ whole genome shotgun (WGS) entry which is preliminary data.</text>
</comment>
<reference evidence="9" key="1">
    <citation type="journal article" date="2015" name="Proc. Natl. Acad. Sci. U.S.A.">
        <title>Networks of energetic and metabolic interactions define dynamics in microbial communities.</title>
        <authorList>
            <person name="Embree M."/>
            <person name="Liu J.K."/>
            <person name="Al-Bassam M.M."/>
            <person name="Zengler K."/>
        </authorList>
    </citation>
    <scope>NUCLEOTIDE SEQUENCE</scope>
</reference>
<dbReference type="NCBIfam" id="TIGR00525">
    <property type="entry name" value="folB"/>
    <property type="match status" value="1"/>
</dbReference>
<name>A0A0W8G1D7_9ZZZZ</name>
<protein>
    <recommendedName>
        <fullName evidence="4">dihydroneopterin aldolase</fullName>
        <ecNumber evidence="4">4.1.2.25</ecNumber>
    </recommendedName>
    <alternativeName>
        <fullName evidence="7">7,8-dihydroneopterin aldolase</fullName>
    </alternativeName>
</protein>
<dbReference type="SUPFAM" id="SSF55620">
    <property type="entry name" value="Tetrahydrobiopterin biosynthesis enzymes-like"/>
    <property type="match status" value="1"/>
</dbReference>
<dbReference type="GO" id="GO:0046656">
    <property type="term" value="P:folic acid biosynthetic process"/>
    <property type="evidence" value="ECO:0007669"/>
    <property type="project" value="UniProtKB-KW"/>
</dbReference>
<evidence type="ECO:0000259" key="8">
    <source>
        <dbReference type="SMART" id="SM00905"/>
    </source>
</evidence>
<evidence type="ECO:0000256" key="3">
    <source>
        <dbReference type="ARBA" id="ARBA00005708"/>
    </source>
</evidence>
<dbReference type="PANTHER" id="PTHR42844">
    <property type="entry name" value="DIHYDRONEOPTERIN ALDOLASE 1-RELATED"/>
    <property type="match status" value="1"/>
</dbReference>
<dbReference type="AlphaFoldDB" id="A0A0W8G1D7"/>
<dbReference type="GO" id="GO:0005737">
    <property type="term" value="C:cytoplasm"/>
    <property type="evidence" value="ECO:0007669"/>
    <property type="project" value="TreeGrafter"/>
</dbReference>
<gene>
    <name evidence="9" type="ORF">ASZ90_003196</name>
</gene>
<dbReference type="PANTHER" id="PTHR42844:SF1">
    <property type="entry name" value="DIHYDRONEOPTERIN ALDOLASE 1-RELATED"/>
    <property type="match status" value="1"/>
</dbReference>
<sequence>MSNIIRLKGASFYAYHGALKEEQNIGGKFEVDIEMHTDFSEAAKEDNLKKTIDYTEVYKYVNEIIHQKKYYLIETIATEIADKVLHHFPNVFKVTAIVRKKSVPVGGLIDHVEAEVTKENGQS</sequence>
<dbReference type="InterPro" id="IPR006157">
    <property type="entry name" value="FolB_dom"/>
</dbReference>
<feature type="domain" description="Dihydroneopterin aldolase/epimerase" evidence="8">
    <location>
        <begin position="5"/>
        <end position="118"/>
    </location>
</feature>
<evidence type="ECO:0000256" key="2">
    <source>
        <dbReference type="ARBA" id="ARBA00005013"/>
    </source>
</evidence>
<keyword evidence="5" id="KW-0289">Folate biosynthesis</keyword>
<dbReference type="Pfam" id="PF02152">
    <property type="entry name" value="FolB"/>
    <property type="match status" value="1"/>
</dbReference>
<evidence type="ECO:0000256" key="5">
    <source>
        <dbReference type="ARBA" id="ARBA00022909"/>
    </source>
</evidence>
<comment type="catalytic activity">
    <reaction evidence="1">
        <text>7,8-dihydroneopterin = 6-hydroxymethyl-7,8-dihydropterin + glycolaldehyde</text>
        <dbReference type="Rhea" id="RHEA:10540"/>
        <dbReference type="ChEBI" id="CHEBI:17001"/>
        <dbReference type="ChEBI" id="CHEBI:17071"/>
        <dbReference type="ChEBI" id="CHEBI:44841"/>
        <dbReference type="EC" id="4.1.2.25"/>
    </reaction>
</comment>
<dbReference type="NCBIfam" id="TIGR00526">
    <property type="entry name" value="folB_dom"/>
    <property type="match status" value="1"/>
</dbReference>
<dbReference type="Gene3D" id="3.30.1130.10">
    <property type="match status" value="1"/>
</dbReference>
<evidence type="ECO:0000256" key="1">
    <source>
        <dbReference type="ARBA" id="ARBA00001353"/>
    </source>
</evidence>
<comment type="similarity">
    <text evidence="3">Belongs to the DHNA family.</text>
</comment>
<evidence type="ECO:0000256" key="6">
    <source>
        <dbReference type="ARBA" id="ARBA00023239"/>
    </source>
</evidence>
<evidence type="ECO:0000256" key="7">
    <source>
        <dbReference type="ARBA" id="ARBA00032903"/>
    </source>
</evidence>
<dbReference type="SMART" id="SM00905">
    <property type="entry name" value="FolB"/>
    <property type="match status" value="1"/>
</dbReference>
<evidence type="ECO:0000313" key="9">
    <source>
        <dbReference type="EMBL" id="KUG26960.1"/>
    </source>
</evidence>
<organism evidence="9">
    <name type="scientific">hydrocarbon metagenome</name>
    <dbReference type="NCBI Taxonomy" id="938273"/>
    <lineage>
        <taxon>unclassified sequences</taxon>
        <taxon>metagenomes</taxon>
        <taxon>ecological metagenomes</taxon>
    </lineage>
</organism>
<dbReference type="EC" id="4.1.2.25" evidence="4"/>
<accession>A0A0W8G1D7</accession>
<dbReference type="EMBL" id="LNQE01000382">
    <property type="protein sequence ID" value="KUG26960.1"/>
    <property type="molecule type" value="Genomic_DNA"/>
</dbReference>
<evidence type="ECO:0000256" key="4">
    <source>
        <dbReference type="ARBA" id="ARBA00013043"/>
    </source>
</evidence>
<dbReference type="CDD" id="cd00534">
    <property type="entry name" value="DHNA_DHNTPE"/>
    <property type="match status" value="1"/>
</dbReference>
<dbReference type="GO" id="GO:0004150">
    <property type="term" value="F:dihydroneopterin aldolase activity"/>
    <property type="evidence" value="ECO:0007669"/>
    <property type="project" value="UniProtKB-EC"/>
</dbReference>
<comment type="pathway">
    <text evidence="2">Cofactor biosynthesis; tetrahydrofolate biosynthesis; 2-amino-4-hydroxy-6-hydroxymethyl-7,8-dihydropteridine diphosphate from 7,8-dihydroneopterin triphosphate: step 3/4.</text>
</comment>
<dbReference type="InterPro" id="IPR006156">
    <property type="entry name" value="Dihydroneopterin_aldolase"/>
</dbReference>
<keyword evidence="6 9" id="KW-0456">Lyase</keyword>
<dbReference type="InterPro" id="IPR043133">
    <property type="entry name" value="GTP-CH-I_C/QueF"/>
</dbReference>